<dbReference type="GO" id="GO:0005829">
    <property type="term" value="C:cytosol"/>
    <property type="evidence" value="ECO:0007669"/>
    <property type="project" value="TreeGrafter"/>
</dbReference>
<evidence type="ECO:0000256" key="3">
    <source>
        <dbReference type="ARBA" id="ARBA00022801"/>
    </source>
</evidence>
<evidence type="ECO:0000313" key="10">
    <source>
        <dbReference type="EMBL" id="MDO6452671.1"/>
    </source>
</evidence>
<dbReference type="HAMAP" id="MF_01279">
    <property type="entry name" value="X_Pro_dipeptid"/>
    <property type="match status" value="1"/>
</dbReference>
<keyword evidence="2 7" id="KW-0479">Metal-binding</keyword>
<dbReference type="Gene3D" id="3.40.350.10">
    <property type="entry name" value="Creatinase/prolidase N-terminal domain"/>
    <property type="match status" value="1"/>
</dbReference>
<comment type="catalytic activity">
    <reaction evidence="7">
        <text>Xaa-L-Pro dipeptide + H2O = an L-alpha-amino acid + L-proline</text>
        <dbReference type="Rhea" id="RHEA:76407"/>
        <dbReference type="ChEBI" id="CHEBI:15377"/>
        <dbReference type="ChEBI" id="CHEBI:59869"/>
        <dbReference type="ChEBI" id="CHEBI:60039"/>
        <dbReference type="ChEBI" id="CHEBI:195196"/>
        <dbReference type="EC" id="3.4.13.9"/>
    </reaction>
</comment>
<evidence type="ECO:0000256" key="6">
    <source>
        <dbReference type="ARBA" id="ARBA00023211"/>
    </source>
</evidence>
<feature type="domain" description="Peptidase M24" evidence="8">
    <location>
        <begin position="172"/>
        <end position="443"/>
    </location>
</feature>
<dbReference type="GO" id="GO:0016795">
    <property type="term" value="F:phosphoric triester hydrolase activity"/>
    <property type="evidence" value="ECO:0007669"/>
    <property type="project" value="InterPro"/>
</dbReference>
<dbReference type="PANTHER" id="PTHR43226:SF8">
    <property type="entry name" value="XAA-PRO DIPEPTIDASE"/>
    <property type="match status" value="1"/>
</dbReference>
<feature type="binding site" evidence="7">
    <location>
        <position position="352"/>
    </location>
    <ligand>
        <name>Mn(2+)</name>
        <dbReference type="ChEBI" id="CHEBI:29035"/>
        <label>1</label>
    </ligand>
</feature>
<keyword evidence="6 7" id="KW-0464">Manganese</keyword>
<keyword evidence="5 7" id="KW-0482">Metalloprotease</keyword>
<evidence type="ECO:0000256" key="4">
    <source>
        <dbReference type="ARBA" id="ARBA00022997"/>
    </source>
</evidence>
<dbReference type="Proteomes" id="UP001169862">
    <property type="component" value="Unassembled WGS sequence"/>
</dbReference>
<dbReference type="GO" id="GO:0004177">
    <property type="term" value="F:aminopeptidase activity"/>
    <property type="evidence" value="ECO:0007669"/>
    <property type="project" value="TreeGrafter"/>
</dbReference>
<dbReference type="InterPro" id="IPR036005">
    <property type="entry name" value="Creatinase/aminopeptidase-like"/>
</dbReference>
<keyword evidence="3 7" id="KW-0378">Hydrolase</keyword>
<dbReference type="Gene3D" id="3.90.230.10">
    <property type="entry name" value="Creatinase/methionine aminopeptidase superfamily"/>
    <property type="match status" value="1"/>
</dbReference>
<evidence type="ECO:0000256" key="1">
    <source>
        <dbReference type="ARBA" id="ARBA00022670"/>
    </source>
</evidence>
<comment type="function">
    <text evidence="7">Splits dipeptides with a prolyl residue in the C-terminal position.</text>
</comment>
<dbReference type="GO" id="GO:0008235">
    <property type="term" value="F:metalloexopeptidase activity"/>
    <property type="evidence" value="ECO:0007669"/>
    <property type="project" value="UniProtKB-UniRule"/>
</dbReference>
<accession>A0AAW7XG17</accession>
<dbReference type="Pfam" id="PF21216">
    <property type="entry name" value="PepQ_N"/>
    <property type="match status" value="1"/>
</dbReference>
<dbReference type="GO" id="GO:0102009">
    <property type="term" value="F:proline dipeptidase activity"/>
    <property type="evidence" value="ECO:0007669"/>
    <property type="project" value="UniProtKB-EC"/>
</dbReference>
<feature type="binding site" evidence="7">
    <location>
        <position position="260"/>
    </location>
    <ligand>
        <name>Mn(2+)</name>
        <dbReference type="ChEBI" id="CHEBI:29035"/>
        <label>1</label>
    </ligand>
</feature>
<dbReference type="InterPro" id="IPR022846">
    <property type="entry name" value="X_Pro_dipept"/>
</dbReference>
<dbReference type="GO" id="GO:0006508">
    <property type="term" value="P:proteolysis"/>
    <property type="evidence" value="ECO:0007669"/>
    <property type="project" value="UniProtKB-KW"/>
</dbReference>
<keyword evidence="4 7" id="KW-0224">Dipeptidase</keyword>
<evidence type="ECO:0000256" key="7">
    <source>
        <dbReference type="HAMAP-Rule" id="MF_01279"/>
    </source>
</evidence>
<dbReference type="EC" id="3.4.13.9" evidence="7"/>
<dbReference type="EMBL" id="JAUOPG010000002">
    <property type="protein sequence ID" value="MDO6452671.1"/>
    <property type="molecule type" value="Genomic_DNA"/>
</dbReference>
<name>A0AAW7XG17_9GAMM</name>
<evidence type="ECO:0000256" key="5">
    <source>
        <dbReference type="ARBA" id="ARBA00023049"/>
    </source>
</evidence>
<dbReference type="RefSeq" id="WP_303548700.1">
    <property type="nucleotide sequence ID" value="NZ_JAUOPG010000002.1"/>
</dbReference>
<dbReference type="AlphaFoldDB" id="A0AAW7XG17"/>
<feature type="binding site" evidence="7">
    <location>
        <position position="249"/>
    </location>
    <ligand>
        <name>Mn(2+)</name>
        <dbReference type="ChEBI" id="CHEBI:29035"/>
        <label>2</label>
    </ligand>
</feature>
<dbReference type="InterPro" id="IPR048819">
    <property type="entry name" value="PepQ_N"/>
</dbReference>
<organism evidence="10 11">
    <name type="scientific">Neptunomonas phycophila</name>
    <dbReference type="NCBI Taxonomy" id="1572645"/>
    <lineage>
        <taxon>Bacteria</taxon>
        <taxon>Pseudomonadati</taxon>
        <taxon>Pseudomonadota</taxon>
        <taxon>Gammaproteobacteria</taxon>
        <taxon>Oceanospirillales</taxon>
        <taxon>Oceanospirillaceae</taxon>
        <taxon>Neptunomonas</taxon>
    </lineage>
</organism>
<feature type="domain" description="Xaa-Pro dipeptidase N-terminal" evidence="9">
    <location>
        <begin position="5"/>
        <end position="152"/>
    </location>
</feature>
<feature type="binding site" evidence="7">
    <location>
        <position position="260"/>
    </location>
    <ligand>
        <name>Mn(2+)</name>
        <dbReference type="ChEBI" id="CHEBI:29035"/>
        <label>2</label>
    </ligand>
</feature>
<evidence type="ECO:0000259" key="8">
    <source>
        <dbReference type="Pfam" id="PF00557"/>
    </source>
</evidence>
<dbReference type="SUPFAM" id="SSF55920">
    <property type="entry name" value="Creatinase/aminopeptidase"/>
    <property type="match status" value="1"/>
</dbReference>
<evidence type="ECO:0000256" key="2">
    <source>
        <dbReference type="ARBA" id="ARBA00022723"/>
    </source>
</evidence>
<protein>
    <recommendedName>
        <fullName evidence="7">Xaa-Pro dipeptidase</fullName>
        <shortName evidence="7">X-Pro dipeptidase</shortName>
        <ecNumber evidence="7">3.4.13.9</ecNumber>
    </recommendedName>
    <alternativeName>
        <fullName evidence="7">Imidodipeptidase</fullName>
    </alternativeName>
    <alternativeName>
        <fullName evidence="7">Proline dipeptidase</fullName>
        <shortName evidence="7">Prolidase</shortName>
    </alternativeName>
</protein>
<gene>
    <name evidence="7 10" type="primary">pepQ</name>
    <name evidence="10" type="ORF">Q4490_03750</name>
</gene>
<dbReference type="NCBIfam" id="NF010133">
    <property type="entry name" value="PRK13607.1"/>
    <property type="match status" value="1"/>
</dbReference>
<feature type="binding site" evidence="7">
    <location>
        <position position="436"/>
    </location>
    <ligand>
        <name>Mn(2+)</name>
        <dbReference type="ChEBI" id="CHEBI:29035"/>
        <label>1</label>
    </ligand>
</feature>
<keyword evidence="1 7" id="KW-0645">Protease</keyword>
<reference evidence="10" key="1">
    <citation type="submission" date="2023-07" db="EMBL/GenBank/DDBJ databases">
        <title>Genome content predicts the carbon catabolic preferences of heterotrophic bacteria.</title>
        <authorList>
            <person name="Gralka M."/>
        </authorList>
    </citation>
    <scope>NUCLEOTIDE SEQUENCE</scope>
    <source>
        <strain evidence="10">I2M16</strain>
    </source>
</reference>
<feature type="binding site" evidence="7">
    <location>
        <position position="436"/>
    </location>
    <ligand>
        <name>Mn(2+)</name>
        <dbReference type="ChEBI" id="CHEBI:29035"/>
        <label>2</label>
    </ligand>
</feature>
<comment type="cofactor">
    <cofactor evidence="7">
        <name>Mn(2+)</name>
        <dbReference type="ChEBI" id="CHEBI:29035"/>
    </cofactor>
    <text evidence="7">Binds 2 manganese ions per subunit.</text>
</comment>
<evidence type="ECO:0000313" key="11">
    <source>
        <dbReference type="Proteomes" id="UP001169862"/>
    </source>
</evidence>
<dbReference type="GO" id="GO:0046872">
    <property type="term" value="F:metal ion binding"/>
    <property type="evidence" value="ECO:0007669"/>
    <property type="project" value="UniProtKB-KW"/>
</dbReference>
<comment type="similarity">
    <text evidence="7">Belongs to the peptidase M24B family. Bacterial-type prolidase subfamily.</text>
</comment>
<proteinExistence type="inferred from homology"/>
<feature type="binding site" evidence="7">
    <location>
        <position position="397"/>
    </location>
    <ligand>
        <name>Mn(2+)</name>
        <dbReference type="ChEBI" id="CHEBI:29035"/>
        <label>1</label>
    </ligand>
</feature>
<dbReference type="InterPro" id="IPR000994">
    <property type="entry name" value="Pept_M24"/>
</dbReference>
<dbReference type="PANTHER" id="PTHR43226">
    <property type="entry name" value="XAA-PRO AMINOPEPTIDASE 3"/>
    <property type="match status" value="1"/>
</dbReference>
<sequence length="460" mass="51423">MIAFSLFETHISSLQQQVEQALSQHDFDALLIGSGHTKKHFLDDTHYAFRANPHFVRWVPFLHESADCWLLIQKGKKPALYIYAPNDFWYQSTPLPVDEWAGLFDITLVTDPAPALMTQENQRYAVVAEEPLHNFSNKFECNPDALLNTLHFDRAIKTSWEIECIFRANCCAVKGHAAAKALFQKSIVPSSESSLTERALHNRYLQATGHLDHELPYNVIMALNENAATLHYQHKSRSPLPVARTLLLDGGASYLGYAADITRTWSASAVDMPQAEQAIATVFAAIVKAVERLQLSVIEQIKPGLDYIELHRLAHQYLVDVLLSTKLLAQCPPTDEVQEVITRTFFPHGLGHFLGIQTHDVAGFQQDSQGTVKAPPASHPFLRLTRVLEEGMVLTVEPGLYFIPSLLEKLRADAAGSFVNWDLVDQLKPWGGVRIEDNILVTATGARNLTREAFALLDAN</sequence>
<dbReference type="Pfam" id="PF00557">
    <property type="entry name" value="Peptidase_M24"/>
    <property type="match status" value="1"/>
</dbReference>
<evidence type="ECO:0000259" key="9">
    <source>
        <dbReference type="Pfam" id="PF21216"/>
    </source>
</evidence>
<comment type="caution">
    <text evidence="10">The sequence shown here is derived from an EMBL/GenBank/DDBJ whole genome shotgun (WGS) entry which is preliminary data.</text>
</comment>
<dbReference type="InterPro" id="IPR052433">
    <property type="entry name" value="X-Pro_dipept-like"/>
</dbReference>
<dbReference type="InterPro" id="IPR029149">
    <property type="entry name" value="Creatin/AminoP/Spt16_N"/>
</dbReference>